<dbReference type="EMBL" id="JPMD01000023">
    <property type="protein sequence ID" value="KEZ86416.1"/>
    <property type="molecule type" value="Genomic_DNA"/>
</dbReference>
<dbReference type="PANTHER" id="PTHR40061">
    <property type="entry name" value="SPORULATION PROTEIN YLMC-RELATED"/>
    <property type="match status" value="1"/>
</dbReference>
<accession>A0A084JBT2</accession>
<gene>
    <name evidence="1" type="ORF">IO99_10065</name>
</gene>
<dbReference type="PANTHER" id="PTHR40061:SF1">
    <property type="entry name" value="SPORULATION PROTEIN YLMC-RELATED"/>
    <property type="match status" value="1"/>
</dbReference>
<reference evidence="1 2" key="1">
    <citation type="submission" date="2014-07" db="EMBL/GenBank/DDBJ databases">
        <title>Draft genome of Clostridium sulfidigenes 113A isolated from sediments associated with methane hydrate from Krishna Godavari basin.</title>
        <authorList>
            <person name="Honkalas V.S."/>
            <person name="Dabir A.P."/>
            <person name="Arora P."/>
            <person name="Dhakephalkar P.K."/>
        </authorList>
    </citation>
    <scope>NUCLEOTIDE SEQUENCE [LARGE SCALE GENOMIC DNA]</scope>
    <source>
        <strain evidence="1 2">113A</strain>
    </source>
</reference>
<dbReference type="InterPro" id="IPR014238">
    <property type="entry name" value="Spore_YlmC/YmxH"/>
</dbReference>
<evidence type="ECO:0000313" key="1">
    <source>
        <dbReference type="EMBL" id="KEZ86416.1"/>
    </source>
</evidence>
<dbReference type="AlphaFoldDB" id="A0A084JBT2"/>
<dbReference type="Proteomes" id="UP000028542">
    <property type="component" value="Unassembled WGS sequence"/>
</dbReference>
<dbReference type="RefSeq" id="WP_035132817.1">
    <property type="nucleotide sequence ID" value="NZ_JBQHQR010000001.1"/>
</dbReference>
<comment type="caution">
    <text evidence="1">The sequence shown here is derived from an EMBL/GenBank/DDBJ whole genome shotgun (WGS) entry which is preliminary data.</text>
</comment>
<dbReference type="STRING" id="318464.IO99_10065"/>
<dbReference type="eggNOG" id="COG1873">
    <property type="taxonomic scope" value="Bacteria"/>
</dbReference>
<proteinExistence type="predicted"/>
<dbReference type="Gene3D" id="2.30.30.240">
    <property type="entry name" value="PRC-barrel domain"/>
    <property type="match status" value="1"/>
</dbReference>
<evidence type="ECO:0000313" key="2">
    <source>
        <dbReference type="Proteomes" id="UP000028542"/>
    </source>
</evidence>
<dbReference type="NCBIfam" id="TIGR02888">
    <property type="entry name" value="spore_YlmC_YmxH"/>
    <property type="match status" value="1"/>
</dbReference>
<organism evidence="1 2">
    <name type="scientific">Clostridium sulfidigenes</name>
    <dbReference type="NCBI Taxonomy" id="318464"/>
    <lineage>
        <taxon>Bacteria</taxon>
        <taxon>Bacillati</taxon>
        <taxon>Bacillota</taxon>
        <taxon>Clostridia</taxon>
        <taxon>Eubacteriales</taxon>
        <taxon>Clostridiaceae</taxon>
        <taxon>Clostridium</taxon>
    </lineage>
</organism>
<dbReference type="InterPro" id="IPR011033">
    <property type="entry name" value="PRC_barrel-like_sf"/>
</dbReference>
<keyword evidence="2" id="KW-1185">Reference proteome</keyword>
<dbReference type="SUPFAM" id="SSF50346">
    <property type="entry name" value="PRC-barrel domain"/>
    <property type="match status" value="1"/>
</dbReference>
<protein>
    <submittedName>
        <fullName evidence="1">Photosystem reaction center subunit H</fullName>
    </submittedName>
</protein>
<sequence>MEEKYRYLSEMERYEIININDGDKYSVLGNNDIVINENGELKLLLLGDGKSSKMFFRNNEMLEVSWDYVKKIGSKTIIIDVDGETLRKSHI</sequence>
<name>A0A084JBT2_9CLOT</name>